<dbReference type="AlphaFoldDB" id="A0A561WXB2"/>
<evidence type="ECO:0000313" key="2">
    <source>
        <dbReference type="EMBL" id="TWG28522.1"/>
    </source>
</evidence>
<feature type="region of interest" description="Disordered" evidence="1">
    <location>
        <begin position="180"/>
        <end position="254"/>
    </location>
</feature>
<comment type="caution">
    <text evidence="2">The sequence shown here is derived from an EMBL/GenBank/DDBJ whole genome shotgun (WGS) entry which is preliminary data.</text>
</comment>
<dbReference type="Proteomes" id="UP000319927">
    <property type="component" value="Unassembled WGS sequence"/>
</dbReference>
<proteinExistence type="predicted"/>
<protein>
    <submittedName>
        <fullName evidence="2">Uncharacterized protein</fullName>
    </submittedName>
</protein>
<accession>A0A561WXB2</accession>
<evidence type="ECO:0000256" key="1">
    <source>
        <dbReference type="SAM" id="MobiDB-lite"/>
    </source>
</evidence>
<keyword evidence="3" id="KW-1185">Reference proteome</keyword>
<dbReference type="RefSeq" id="WP_154937806.1">
    <property type="nucleotide sequence ID" value="NZ_VIXA01000001.1"/>
</dbReference>
<evidence type="ECO:0000313" key="3">
    <source>
        <dbReference type="Proteomes" id="UP000319927"/>
    </source>
</evidence>
<gene>
    <name evidence="2" type="ORF">FHX75_111674</name>
</gene>
<sequence>MTMMPVLERWPGDCPFWPVAPGPHLVAVPRRPAPEQVGAVLWALVGPAVTDDDLSVIPTSVAEAVEAYLAARDDSHAAGGLRVSDGDVVIDPGCCVGLDEWRDWGSVLRGQPPYLGHDPDVFLEDRGAVLRLWQHAVAAPSAAAGPAGPHVDISRAQFPGLLRGVRRDLTGLLARTGRLGPRCRTRAGRPAGGSRGRPAGRHGTAGAVTTQGRRDIDAAHILSADDSPEGTPCRRGRTSSTRTSSPCSGRSPRW</sequence>
<feature type="compositionally biased region" description="Low complexity" evidence="1">
    <location>
        <begin position="230"/>
        <end position="254"/>
    </location>
</feature>
<dbReference type="OrthoDB" id="581789at2"/>
<dbReference type="EMBL" id="VIXA01000001">
    <property type="protein sequence ID" value="TWG28522.1"/>
    <property type="molecule type" value="Genomic_DNA"/>
</dbReference>
<name>A0A561WXB2_9ACTN</name>
<organism evidence="2 3">
    <name type="scientific">Micromonospora palomenae</name>
    <dbReference type="NCBI Taxonomy" id="1461247"/>
    <lineage>
        <taxon>Bacteria</taxon>
        <taxon>Bacillati</taxon>
        <taxon>Actinomycetota</taxon>
        <taxon>Actinomycetes</taxon>
        <taxon>Micromonosporales</taxon>
        <taxon>Micromonosporaceae</taxon>
        <taxon>Micromonospora</taxon>
    </lineage>
</organism>
<reference evidence="2 3" key="1">
    <citation type="submission" date="2019-06" db="EMBL/GenBank/DDBJ databases">
        <title>Sequencing the genomes of 1000 actinobacteria strains.</title>
        <authorList>
            <person name="Klenk H.-P."/>
        </authorList>
    </citation>
    <scope>NUCLEOTIDE SEQUENCE [LARGE SCALE GENOMIC DNA]</scope>
    <source>
        <strain evidence="2 3">DSM 102131</strain>
    </source>
</reference>